<proteinExistence type="predicted"/>
<feature type="transmembrane region" description="Helical" evidence="2">
    <location>
        <begin position="57"/>
        <end position="80"/>
    </location>
</feature>
<dbReference type="EMBL" id="KK583538">
    <property type="protein sequence ID" value="KDO17915.1"/>
    <property type="molecule type" value="Genomic_DNA"/>
</dbReference>
<keyword evidence="4" id="KW-1185">Reference proteome</keyword>
<organism evidence="3 4">
    <name type="scientific">Saprolegnia parasitica (strain CBS 223.65)</name>
    <dbReference type="NCBI Taxonomy" id="695850"/>
    <lineage>
        <taxon>Eukaryota</taxon>
        <taxon>Sar</taxon>
        <taxon>Stramenopiles</taxon>
        <taxon>Oomycota</taxon>
        <taxon>Saprolegniomycetes</taxon>
        <taxon>Saprolegniales</taxon>
        <taxon>Saprolegniaceae</taxon>
        <taxon>Saprolegnia</taxon>
    </lineage>
</organism>
<dbReference type="RefSeq" id="XP_012211382.1">
    <property type="nucleotide sequence ID" value="XM_012355992.1"/>
</dbReference>
<evidence type="ECO:0000256" key="1">
    <source>
        <dbReference type="SAM" id="MobiDB-lite"/>
    </source>
</evidence>
<keyword evidence="2" id="KW-1133">Transmembrane helix</keyword>
<reference evidence="3 4" key="1">
    <citation type="journal article" date="2013" name="PLoS Genet.">
        <title>Distinctive expansion of potential virulence genes in the genome of the oomycete fish pathogen Saprolegnia parasitica.</title>
        <authorList>
            <person name="Jiang R.H."/>
            <person name="de Bruijn I."/>
            <person name="Haas B.J."/>
            <person name="Belmonte R."/>
            <person name="Lobach L."/>
            <person name="Christie J."/>
            <person name="van den Ackerveken G."/>
            <person name="Bottin A."/>
            <person name="Bulone V."/>
            <person name="Diaz-Moreno S.M."/>
            <person name="Dumas B."/>
            <person name="Fan L."/>
            <person name="Gaulin E."/>
            <person name="Govers F."/>
            <person name="Grenville-Briggs L.J."/>
            <person name="Horner N.R."/>
            <person name="Levin J.Z."/>
            <person name="Mammella M."/>
            <person name="Meijer H.J."/>
            <person name="Morris P."/>
            <person name="Nusbaum C."/>
            <person name="Oome S."/>
            <person name="Phillips A.J."/>
            <person name="van Rooyen D."/>
            <person name="Rzeszutek E."/>
            <person name="Saraiva M."/>
            <person name="Secombes C.J."/>
            <person name="Seidl M.F."/>
            <person name="Snel B."/>
            <person name="Stassen J.H."/>
            <person name="Sykes S."/>
            <person name="Tripathy S."/>
            <person name="van den Berg H."/>
            <person name="Vega-Arreguin J.C."/>
            <person name="Wawra S."/>
            <person name="Young S.K."/>
            <person name="Zeng Q."/>
            <person name="Dieguez-Uribeondo J."/>
            <person name="Russ C."/>
            <person name="Tyler B.M."/>
            <person name="van West P."/>
        </authorList>
    </citation>
    <scope>NUCLEOTIDE SEQUENCE [LARGE SCALE GENOMIC DNA]</scope>
    <source>
        <strain evidence="3 4">CBS 223.65</strain>
    </source>
</reference>
<dbReference type="KEGG" id="spar:SPRG_16686"/>
<evidence type="ECO:0008006" key="5">
    <source>
        <dbReference type="Google" id="ProtNLM"/>
    </source>
</evidence>
<feature type="compositionally biased region" description="Low complexity" evidence="1">
    <location>
        <begin position="176"/>
        <end position="194"/>
    </location>
</feature>
<dbReference type="OrthoDB" id="10651777at2759"/>
<name>A0A067BME7_SAPPC</name>
<evidence type="ECO:0000256" key="2">
    <source>
        <dbReference type="SAM" id="Phobius"/>
    </source>
</evidence>
<accession>A0A067BME7</accession>
<gene>
    <name evidence="3" type="ORF">SPRG_16686</name>
</gene>
<dbReference type="GeneID" id="24138285"/>
<feature type="region of interest" description="Disordered" evidence="1">
    <location>
        <begin position="143"/>
        <end position="202"/>
    </location>
</feature>
<feature type="non-terminal residue" evidence="3">
    <location>
        <position position="202"/>
    </location>
</feature>
<evidence type="ECO:0000313" key="4">
    <source>
        <dbReference type="Proteomes" id="UP000030745"/>
    </source>
</evidence>
<keyword evidence="2" id="KW-0472">Membrane</keyword>
<dbReference type="AlphaFoldDB" id="A0A067BME7"/>
<sequence length="202" mass="20875">MASTLPQSSSKVQMATSVALPAIGTDHVDDLVTNLLDMVVVSTFVASSLRTDPVQRILLCLYVVCVVVVGIPLVLLPVLVCLKADGVLTASWTATLTPLWITDVVLLILVDVITDPSPPASPTTPLHATTSDDATVALDATTEVSSSRETDEEAAAPSNDAVSSKNATAPDVSTEVVASTSDDVAVDASNDNSDTTVKPFLS</sequence>
<dbReference type="Proteomes" id="UP000030745">
    <property type="component" value="Unassembled WGS sequence"/>
</dbReference>
<protein>
    <recommendedName>
        <fullName evidence="5">Transmembrane protein</fullName>
    </recommendedName>
</protein>
<evidence type="ECO:0000313" key="3">
    <source>
        <dbReference type="EMBL" id="KDO17915.1"/>
    </source>
</evidence>
<keyword evidence="2" id="KW-0812">Transmembrane</keyword>
<dbReference type="VEuPathDB" id="FungiDB:SPRG_16686"/>